<proteinExistence type="inferred from homology"/>
<keyword evidence="6" id="KW-0282">Flagellum</keyword>
<keyword evidence="6" id="KW-0966">Cell projection</keyword>
<dbReference type="InterPro" id="IPR024046">
    <property type="entry name" value="Flagellar_assmbl_FliW_dom_sf"/>
</dbReference>
<dbReference type="GO" id="GO:0044780">
    <property type="term" value="P:bacterial-type flagellum assembly"/>
    <property type="evidence" value="ECO:0007669"/>
    <property type="project" value="UniProtKB-UniRule"/>
</dbReference>
<comment type="subcellular location">
    <subcellularLocation>
        <location evidence="5">Cytoplasm</location>
    </subcellularLocation>
</comment>
<evidence type="ECO:0000256" key="3">
    <source>
        <dbReference type="ARBA" id="ARBA00022845"/>
    </source>
</evidence>
<dbReference type="PANTHER" id="PTHR39190:SF1">
    <property type="entry name" value="FLAGELLAR ASSEMBLY FACTOR FLIW"/>
    <property type="match status" value="1"/>
</dbReference>
<evidence type="ECO:0000256" key="2">
    <source>
        <dbReference type="ARBA" id="ARBA00022795"/>
    </source>
</evidence>
<evidence type="ECO:0000313" key="7">
    <source>
        <dbReference type="Proteomes" id="UP000192478"/>
    </source>
</evidence>
<protein>
    <recommendedName>
        <fullName evidence="5">Flagellar assembly factor FliW</fullName>
    </recommendedName>
</protein>
<dbReference type="Pfam" id="PF02623">
    <property type="entry name" value="FliW"/>
    <property type="match status" value="1"/>
</dbReference>
<keyword evidence="2 5" id="KW-1005">Bacterial flagellum biogenesis</keyword>
<sequence length="166" mass="19185">MLLNTKHFDEIEVDENKILDFSDGIPGFEALTKFVIIHNPEEEVPFQWLQSVEDTDLAFVIVNPFIFRSDYDFEIPKSTLEKLQIQSPEDVSVFTIVIIPEDIKKMTANLRAPIIINTKNNKAKQIVLDDENYHTKHYILEEMKNASAKPQQILEAEEPQVAEEAR</sequence>
<keyword evidence="1 5" id="KW-0963">Cytoplasm</keyword>
<dbReference type="SUPFAM" id="SSF141457">
    <property type="entry name" value="BH3618-like"/>
    <property type="match status" value="1"/>
</dbReference>
<evidence type="ECO:0000256" key="5">
    <source>
        <dbReference type="HAMAP-Rule" id="MF_01185"/>
    </source>
</evidence>
<dbReference type="Proteomes" id="UP000192478">
    <property type="component" value="Chromosome"/>
</dbReference>
<dbReference type="NCBIfam" id="NF009798">
    <property type="entry name" value="PRK13285.2-1"/>
    <property type="match status" value="1"/>
</dbReference>
<evidence type="ECO:0000256" key="1">
    <source>
        <dbReference type="ARBA" id="ARBA00022490"/>
    </source>
</evidence>
<keyword evidence="3 5" id="KW-0810">Translation regulation</keyword>
<dbReference type="EMBL" id="CP020559">
    <property type="protein sequence ID" value="ARE85957.1"/>
    <property type="molecule type" value="Genomic_DNA"/>
</dbReference>
<dbReference type="AlphaFoldDB" id="A0AAC9RHL1"/>
<dbReference type="InterPro" id="IPR003775">
    <property type="entry name" value="Flagellar_assembly_factor_FliW"/>
</dbReference>
<dbReference type="HAMAP" id="MF_01185">
    <property type="entry name" value="FliW"/>
    <property type="match status" value="1"/>
</dbReference>
<dbReference type="GO" id="GO:0006417">
    <property type="term" value="P:regulation of translation"/>
    <property type="evidence" value="ECO:0007669"/>
    <property type="project" value="UniProtKB-KW"/>
</dbReference>
<evidence type="ECO:0000313" key="6">
    <source>
        <dbReference type="EMBL" id="ARE85957.1"/>
    </source>
</evidence>
<comment type="subunit">
    <text evidence="5">Interacts with translational regulator CsrA and flagellin(s).</text>
</comment>
<dbReference type="RefSeq" id="WP_081561881.1">
    <property type="nucleotide sequence ID" value="NZ_CP017603.1"/>
</dbReference>
<dbReference type="NCBIfam" id="NF009793">
    <property type="entry name" value="PRK13285.1-1"/>
    <property type="match status" value="1"/>
</dbReference>
<dbReference type="PANTHER" id="PTHR39190">
    <property type="entry name" value="FLAGELLAR ASSEMBLY FACTOR FLIW"/>
    <property type="match status" value="1"/>
</dbReference>
<accession>A0AAC9RHL1</accession>
<comment type="function">
    <text evidence="5">Acts as an anti-CsrA protein, binds CsrA and prevents it from repressing translation of its target genes, one of which is flagellin. Binds to flagellin and participates in the assembly of the flagellum.</text>
</comment>
<keyword evidence="6" id="KW-0969">Cilium</keyword>
<comment type="similarity">
    <text evidence="5">Belongs to the FliW family.</text>
</comment>
<organism evidence="6 7">
    <name type="scientific">Clostridium formicaceticum</name>
    <dbReference type="NCBI Taxonomy" id="1497"/>
    <lineage>
        <taxon>Bacteria</taxon>
        <taxon>Bacillati</taxon>
        <taxon>Bacillota</taxon>
        <taxon>Clostridia</taxon>
        <taxon>Eubacteriales</taxon>
        <taxon>Clostridiaceae</taxon>
        <taxon>Clostridium</taxon>
    </lineage>
</organism>
<dbReference type="GO" id="GO:0005737">
    <property type="term" value="C:cytoplasm"/>
    <property type="evidence" value="ECO:0007669"/>
    <property type="project" value="UniProtKB-SubCell"/>
</dbReference>
<keyword evidence="4 5" id="KW-0143">Chaperone</keyword>
<evidence type="ECO:0000256" key="4">
    <source>
        <dbReference type="ARBA" id="ARBA00023186"/>
    </source>
</evidence>
<dbReference type="Gene3D" id="2.30.290.10">
    <property type="entry name" value="BH3618-like"/>
    <property type="match status" value="1"/>
</dbReference>
<name>A0AAC9RHL1_9CLOT</name>
<reference evidence="6 7" key="1">
    <citation type="submission" date="2017-03" db="EMBL/GenBank/DDBJ databases">
        <title>Complete sequence of Clostridium formicaceticum DSM 92.</title>
        <authorList>
            <person name="Poehlein A."/>
            <person name="Karl M."/>
            <person name="Bengelsdorf F.R."/>
            <person name="Duerre P."/>
            <person name="Daniel R."/>
        </authorList>
    </citation>
    <scope>NUCLEOTIDE SEQUENCE [LARGE SCALE GENOMIC DNA]</scope>
    <source>
        <strain evidence="6 7">DSM 92</strain>
    </source>
</reference>
<gene>
    <name evidence="5 6" type="primary">fliW</name>
    <name evidence="6" type="ORF">CLFO_02730</name>
</gene>